<protein>
    <submittedName>
        <fullName evidence="1">Uncharacterized protein</fullName>
    </submittedName>
</protein>
<dbReference type="EMBL" id="KK914209">
    <property type="protein sequence ID" value="KDP46702.1"/>
    <property type="molecule type" value="Genomic_DNA"/>
</dbReference>
<accession>A0A067LE83</accession>
<gene>
    <name evidence="1" type="ORF">JCGZ_06490</name>
</gene>
<organism evidence="1 2">
    <name type="scientific">Jatropha curcas</name>
    <name type="common">Barbados nut</name>
    <dbReference type="NCBI Taxonomy" id="180498"/>
    <lineage>
        <taxon>Eukaryota</taxon>
        <taxon>Viridiplantae</taxon>
        <taxon>Streptophyta</taxon>
        <taxon>Embryophyta</taxon>
        <taxon>Tracheophyta</taxon>
        <taxon>Spermatophyta</taxon>
        <taxon>Magnoliopsida</taxon>
        <taxon>eudicotyledons</taxon>
        <taxon>Gunneridae</taxon>
        <taxon>Pentapetalae</taxon>
        <taxon>rosids</taxon>
        <taxon>fabids</taxon>
        <taxon>Malpighiales</taxon>
        <taxon>Euphorbiaceae</taxon>
        <taxon>Crotonoideae</taxon>
        <taxon>Jatropheae</taxon>
        <taxon>Jatropha</taxon>
    </lineage>
</organism>
<dbReference type="Proteomes" id="UP000027138">
    <property type="component" value="Unassembled WGS sequence"/>
</dbReference>
<proteinExistence type="predicted"/>
<reference evidence="1 2" key="1">
    <citation type="journal article" date="2014" name="PLoS ONE">
        <title>Global Analysis of Gene Expression Profiles in Physic Nut (Jatropha curcas L.) Seedlings Exposed to Salt Stress.</title>
        <authorList>
            <person name="Zhang L."/>
            <person name="Zhang C."/>
            <person name="Wu P."/>
            <person name="Chen Y."/>
            <person name="Li M."/>
            <person name="Jiang H."/>
            <person name="Wu G."/>
        </authorList>
    </citation>
    <scope>NUCLEOTIDE SEQUENCE [LARGE SCALE GENOMIC DNA]</scope>
    <source>
        <strain evidence="2">cv. GZQX0401</strain>
        <tissue evidence="1">Young leaves</tissue>
    </source>
</reference>
<name>A0A067LE83_JATCU</name>
<keyword evidence="2" id="KW-1185">Reference proteome</keyword>
<evidence type="ECO:0000313" key="1">
    <source>
        <dbReference type="EMBL" id="KDP46702.1"/>
    </source>
</evidence>
<dbReference type="AlphaFoldDB" id="A0A067LE83"/>
<sequence length="72" mass="8173">MEAVARLDLVRPQSFATVDLASVERRRAATAKLLRRGVAARWCARAGWRAPDLLCLSPVTRRQTQGRRKEKK</sequence>
<evidence type="ECO:0000313" key="2">
    <source>
        <dbReference type="Proteomes" id="UP000027138"/>
    </source>
</evidence>